<evidence type="ECO:0000313" key="1">
    <source>
        <dbReference type="EMBL" id="TQD84632.1"/>
    </source>
</evidence>
<protein>
    <submittedName>
        <fullName evidence="1">Uncharacterized protein</fullName>
    </submittedName>
</protein>
<dbReference type="EMBL" id="VIEB01000627">
    <property type="protein sequence ID" value="TQD84632.1"/>
    <property type="molecule type" value="Genomic_DNA"/>
</dbReference>
<organism evidence="1 2">
    <name type="scientific">Malus baccata</name>
    <name type="common">Siberian crab apple</name>
    <name type="synonym">Pyrus baccata</name>
    <dbReference type="NCBI Taxonomy" id="106549"/>
    <lineage>
        <taxon>Eukaryota</taxon>
        <taxon>Viridiplantae</taxon>
        <taxon>Streptophyta</taxon>
        <taxon>Embryophyta</taxon>
        <taxon>Tracheophyta</taxon>
        <taxon>Spermatophyta</taxon>
        <taxon>Magnoliopsida</taxon>
        <taxon>eudicotyledons</taxon>
        <taxon>Gunneridae</taxon>
        <taxon>Pentapetalae</taxon>
        <taxon>rosids</taxon>
        <taxon>fabids</taxon>
        <taxon>Rosales</taxon>
        <taxon>Rosaceae</taxon>
        <taxon>Amygdaloideae</taxon>
        <taxon>Maleae</taxon>
        <taxon>Malus</taxon>
    </lineage>
</organism>
<evidence type="ECO:0000313" key="2">
    <source>
        <dbReference type="Proteomes" id="UP000315295"/>
    </source>
</evidence>
<keyword evidence="2" id="KW-1185">Reference proteome</keyword>
<name>A0A540LEC5_MALBA</name>
<sequence length="99" mass="11330">MNTIEVVRRASMFPLARMFPTPPPSLCYLPLPAMLLMGFHELHLGSRLLLFSCRWSLLCDSTQETEENHMLRPLRRCLAVNKVTSFLVIDSFLSTTYGV</sequence>
<gene>
    <name evidence="1" type="ORF">C1H46_029814</name>
</gene>
<comment type="caution">
    <text evidence="1">The sequence shown here is derived from an EMBL/GenBank/DDBJ whole genome shotgun (WGS) entry which is preliminary data.</text>
</comment>
<dbReference type="Proteomes" id="UP000315295">
    <property type="component" value="Unassembled WGS sequence"/>
</dbReference>
<proteinExistence type="predicted"/>
<reference evidence="1 2" key="1">
    <citation type="journal article" date="2019" name="G3 (Bethesda)">
        <title>Sequencing of a Wild Apple (Malus baccata) Genome Unravels the Differences Between Cultivated and Wild Apple Species Regarding Disease Resistance and Cold Tolerance.</title>
        <authorList>
            <person name="Chen X."/>
        </authorList>
    </citation>
    <scope>NUCLEOTIDE SEQUENCE [LARGE SCALE GENOMIC DNA]</scope>
    <source>
        <strain evidence="2">cv. Shandingzi</strain>
        <tissue evidence="1">Leaves</tissue>
    </source>
</reference>
<dbReference type="AlphaFoldDB" id="A0A540LEC5"/>
<accession>A0A540LEC5</accession>